<dbReference type="InterPro" id="IPR005950">
    <property type="entry name" value="ModA"/>
</dbReference>
<evidence type="ECO:0000256" key="2">
    <source>
        <dbReference type="ARBA" id="ARBA00022723"/>
    </source>
</evidence>
<protein>
    <submittedName>
        <fullName evidence="5">Molybdate ABC transporter substrate-binding protein</fullName>
    </submittedName>
</protein>
<dbReference type="PANTHER" id="PTHR30632">
    <property type="entry name" value="MOLYBDATE-BINDING PERIPLASMIC PROTEIN"/>
    <property type="match status" value="1"/>
</dbReference>
<evidence type="ECO:0000313" key="6">
    <source>
        <dbReference type="Proteomes" id="UP000623419"/>
    </source>
</evidence>
<dbReference type="NCBIfam" id="TIGR01256">
    <property type="entry name" value="modA"/>
    <property type="match status" value="1"/>
</dbReference>
<dbReference type="EMBL" id="BMKC01000001">
    <property type="protein sequence ID" value="GGA69877.1"/>
    <property type="molecule type" value="Genomic_DNA"/>
</dbReference>
<dbReference type="PANTHER" id="PTHR30632:SF17">
    <property type="entry name" value="MOLYBDATE-BINDING PROTEIN MODA"/>
    <property type="match status" value="1"/>
</dbReference>
<comment type="similarity">
    <text evidence="1">Belongs to the bacterial solute-binding protein ModA family.</text>
</comment>
<evidence type="ECO:0000256" key="4">
    <source>
        <dbReference type="SAM" id="SignalP"/>
    </source>
</evidence>
<proteinExistence type="inferred from homology"/>
<evidence type="ECO:0000256" key="1">
    <source>
        <dbReference type="ARBA" id="ARBA00009175"/>
    </source>
</evidence>
<keyword evidence="2" id="KW-0479">Metal-binding</keyword>
<dbReference type="Proteomes" id="UP000623419">
    <property type="component" value="Unassembled WGS sequence"/>
</dbReference>
<name>A0ABQ1HCR6_9GAMM</name>
<dbReference type="Gene3D" id="3.40.190.10">
    <property type="entry name" value="Periplasmic binding protein-like II"/>
    <property type="match status" value="2"/>
</dbReference>
<dbReference type="InterPro" id="IPR050682">
    <property type="entry name" value="ModA/WtpA"/>
</dbReference>
<comment type="caution">
    <text evidence="5">The sequence shown here is derived from an EMBL/GenBank/DDBJ whole genome shotgun (WGS) entry which is preliminary data.</text>
</comment>
<dbReference type="PIRSF" id="PIRSF004846">
    <property type="entry name" value="ModA"/>
    <property type="match status" value="1"/>
</dbReference>
<accession>A0ABQ1HCR6</accession>
<dbReference type="Pfam" id="PF13531">
    <property type="entry name" value="SBP_bac_11"/>
    <property type="match status" value="1"/>
</dbReference>
<feature type="chain" id="PRO_5046302062" evidence="4">
    <location>
        <begin position="19"/>
        <end position="253"/>
    </location>
</feature>
<evidence type="ECO:0000256" key="3">
    <source>
        <dbReference type="ARBA" id="ARBA00022729"/>
    </source>
</evidence>
<evidence type="ECO:0000313" key="5">
    <source>
        <dbReference type="EMBL" id="GGA69877.1"/>
    </source>
</evidence>
<dbReference type="SUPFAM" id="SSF53850">
    <property type="entry name" value="Periplasmic binding protein-like II"/>
    <property type="match status" value="1"/>
</dbReference>
<keyword evidence="6" id="KW-1185">Reference proteome</keyword>
<organism evidence="5 6">
    <name type="scientific">Arenimonas soli</name>
    <dbReference type="NCBI Taxonomy" id="2269504"/>
    <lineage>
        <taxon>Bacteria</taxon>
        <taxon>Pseudomonadati</taxon>
        <taxon>Pseudomonadota</taxon>
        <taxon>Gammaproteobacteria</taxon>
        <taxon>Lysobacterales</taxon>
        <taxon>Lysobacteraceae</taxon>
        <taxon>Arenimonas</taxon>
    </lineage>
</organism>
<reference evidence="6" key="1">
    <citation type="journal article" date="2019" name="Int. J. Syst. Evol. Microbiol.">
        <title>The Global Catalogue of Microorganisms (GCM) 10K type strain sequencing project: providing services to taxonomists for standard genome sequencing and annotation.</title>
        <authorList>
            <consortium name="The Broad Institute Genomics Platform"/>
            <consortium name="The Broad Institute Genome Sequencing Center for Infectious Disease"/>
            <person name="Wu L."/>
            <person name="Ma J."/>
        </authorList>
    </citation>
    <scope>NUCLEOTIDE SEQUENCE [LARGE SCALE GENOMIC DNA]</scope>
    <source>
        <strain evidence="6">CGMCC 1.15905</strain>
    </source>
</reference>
<keyword evidence="3 4" id="KW-0732">Signal</keyword>
<feature type="signal peptide" evidence="4">
    <location>
        <begin position="1"/>
        <end position="18"/>
    </location>
</feature>
<dbReference type="RefSeq" id="WP_188660918.1">
    <property type="nucleotide sequence ID" value="NZ_BMKC01000001.1"/>
</dbReference>
<sequence>MKSWWLLILLALPAPGLASGRAGDELLVFAAASLQEAMDDAGAAWQARSGQRVRVSYAGSAALARQLERGAPVDVFVSADAAWMDYLQARGLVDPASRFDLAGNALVLVAPRDRPAAVALEPAALLAALGPRGRLVLADTGSVPAGRYARQSLRTLGLWQALHGRRAETDSVRAALSFVARGEAPLGIVYATDARVEPRVVVVARLPAGSHDAVRYPVARAGMAPAARSAGFLAFLRGDEMRDALRARGFMVP</sequence>
<gene>
    <name evidence="5" type="primary">modA</name>
    <name evidence="5" type="ORF">GCM10011521_05050</name>
</gene>